<feature type="domain" description="ABC transporter" evidence="4">
    <location>
        <begin position="1"/>
        <end position="232"/>
    </location>
</feature>
<dbReference type="AlphaFoldDB" id="A0A7G1GBK6"/>
<dbReference type="InterPro" id="IPR027417">
    <property type="entry name" value="P-loop_NTPase"/>
</dbReference>
<dbReference type="GO" id="GO:0005524">
    <property type="term" value="F:ATP binding"/>
    <property type="evidence" value="ECO:0007669"/>
    <property type="project" value="UniProtKB-KW"/>
</dbReference>
<dbReference type="EMBL" id="AP018712">
    <property type="protein sequence ID" value="BBE31792.1"/>
    <property type="molecule type" value="Genomic_DNA"/>
</dbReference>
<proteinExistence type="predicted"/>
<keyword evidence="6" id="KW-1185">Reference proteome</keyword>
<dbReference type="SMART" id="SM00382">
    <property type="entry name" value="AAA"/>
    <property type="match status" value="1"/>
</dbReference>
<dbReference type="GO" id="GO:0016887">
    <property type="term" value="F:ATP hydrolysis activity"/>
    <property type="evidence" value="ECO:0007669"/>
    <property type="project" value="InterPro"/>
</dbReference>
<reference evidence="5 6" key="1">
    <citation type="submission" date="2018-06" db="EMBL/GenBank/DDBJ databases">
        <title>Genome sequencing of Oceanotoga sp. sy52.</title>
        <authorList>
            <person name="Mori K."/>
        </authorList>
    </citation>
    <scope>NUCLEOTIDE SEQUENCE [LARGE SCALE GENOMIC DNA]</scope>
    <source>
        <strain evidence="6">sy52</strain>
    </source>
</reference>
<evidence type="ECO:0000313" key="6">
    <source>
        <dbReference type="Proteomes" id="UP000516361"/>
    </source>
</evidence>
<keyword evidence="1" id="KW-0813">Transport</keyword>
<keyword evidence="3 5" id="KW-0067">ATP-binding</keyword>
<dbReference type="RefSeq" id="WP_190614567.1">
    <property type="nucleotide sequence ID" value="NZ_AP018712.1"/>
</dbReference>
<dbReference type="InParanoid" id="A0A7G1GBK6"/>
<dbReference type="PANTHER" id="PTHR42939:SF3">
    <property type="entry name" value="ABC TRANSPORTER ATP-BINDING COMPONENT"/>
    <property type="match status" value="1"/>
</dbReference>
<dbReference type="PROSITE" id="PS50893">
    <property type="entry name" value="ABC_TRANSPORTER_2"/>
    <property type="match status" value="1"/>
</dbReference>
<dbReference type="Gene3D" id="3.40.50.300">
    <property type="entry name" value="P-loop containing nucleotide triphosphate hydrolases"/>
    <property type="match status" value="1"/>
</dbReference>
<dbReference type="InterPro" id="IPR003593">
    <property type="entry name" value="AAA+_ATPase"/>
</dbReference>
<protein>
    <submittedName>
        <fullName evidence="5">ABC transporter ATP-binding protein</fullName>
    </submittedName>
</protein>
<evidence type="ECO:0000256" key="3">
    <source>
        <dbReference type="ARBA" id="ARBA00022840"/>
    </source>
</evidence>
<evidence type="ECO:0000259" key="4">
    <source>
        <dbReference type="PROSITE" id="PS50893"/>
    </source>
</evidence>
<keyword evidence="2" id="KW-0547">Nucleotide-binding</keyword>
<dbReference type="PANTHER" id="PTHR42939">
    <property type="entry name" value="ABC TRANSPORTER ATP-BINDING PROTEIN ALBC-RELATED"/>
    <property type="match status" value="1"/>
</dbReference>
<evidence type="ECO:0000256" key="1">
    <source>
        <dbReference type="ARBA" id="ARBA00022448"/>
    </source>
</evidence>
<sequence length="291" mass="33355">MNQSYILEIKGLRKEYSKFTLNNINVELEKGSIMGFIGPNGAGKSTTIKSILNIISYDSGEIIINGINSKDNEVSTKEIIGYVGDETSLYSQNYAKSVYKFIRRFYKNWDDEVFNSLIRKFNLNLDKKVKEFSKGMKAQFMLALSLSHHAKLFILDEPTSGLDPVIRAEILDIIFNTVKEEGASVFFSSHITEDIQKIADSVTYINNGNILLSDKKVNILSNYKQVDFNQDISCEFEKKLTFYRNKKLIIHKSKIEEVINLAKSYNIDSRKIEFTTPLLDEILLNLIKKQN</sequence>
<dbReference type="InterPro" id="IPR003439">
    <property type="entry name" value="ABC_transporter-like_ATP-bd"/>
</dbReference>
<dbReference type="Pfam" id="PF00005">
    <property type="entry name" value="ABC_tran"/>
    <property type="match status" value="1"/>
</dbReference>
<evidence type="ECO:0000256" key="2">
    <source>
        <dbReference type="ARBA" id="ARBA00022741"/>
    </source>
</evidence>
<name>A0A7G1GBK6_9BACT</name>
<evidence type="ECO:0000313" key="5">
    <source>
        <dbReference type="EMBL" id="BBE31792.1"/>
    </source>
</evidence>
<accession>A0A7G1GBK6</accession>
<dbReference type="InterPro" id="IPR051782">
    <property type="entry name" value="ABC_Transporter_VariousFunc"/>
</dbReference>
<gene>
    <name evidence="5" type="ORF">OSSY52_19330</name>
</gene>
<dbReference type="Proteomes" id="UP000516361">
    <property type="component" value="Chromosome"/>
</dbReference>
<dbReference type="KEGG" id="ocy:OSSY52_19330"/>
<dbReference type="CDD" id="cd03230">
    <property type="entry name" value="ABC_DR_subfamily_A"/>
    <property type="match status" value="1"/>
</dbReference>
<organism evidence="5 6">
    <name type="scientific">Tepiditoga spiralis</name>
    <dbReference type="NCBI Taxonomy" id="2108365"/>
    <lineage>
        <taxon>Bacteria</taxon>
        <taxon>Thermotogati</taxon>
        <taxon>Thermotogota</taxon>
        <taxon>Thermotogae</taxon>
        <taxon>Petrotogales</taxon>
        <taxon>Petrotogaceae</taxon>
        <taxon>Tepiditoga</taxon>
    </lineage>
</organism>
<dbReference type="SUPFAM" id="SSF52540">
    <property type="entry name" value="P-loop containing nucleoside triphosphate hydrolases"/>
    <property type="match status" value="1"/>
</dbReference>